<reference evidence="8" key="1">
    <citation type="submission" date="2020-12" db="EMBL/GenBank/DDBJ databases">
        <title>Vagococcus allomyrinae sp. nov. and Enterococcus lavae sp. nov., isolated from the larvae of Allomyrina dichotoma.</title>
        <authorList>
            <person name="Lee S.D."/>
        </authorList>
    </citation>
    <scope>NUCLEOTIDE SEQUENCE</scope>
    <source>
        <strain evidence="8">BWB3-3</strain>
    </source>
</reference>
<comment type="similarity">
    <text evidence="1">Belongs to the sigma-70 factor family. ECF subfamily.</text>
</comment>
<proteinExistence type="inferred from homology"/>
<evidence type="ECO:0000313" key="9">
    <source>
        <dbReference type="Proteomes" id="UP000674938"/>
    </source>
</evidence>
<dbReference type="InterPro" id="IPR014284">
    <property type="entry name" value="RNA_pol_sigma-70_dom"/>
</dbReference>
<dbReference type="Gene3D" id="1.10.1740.10">
    <property type="match status" value="1"/>
</dbReference>
<evidence type="ECO:0000256" key="1">
    <source>
        <dbReference type="ARBA" id="ARBA00010641"/>
    </source>
</evidence>
<dbReference type="PANTHER" id="PTHR43133:SF8">
    <property type="entry name" value="RNA POLYMERASE SIGMA FACTOR HI_1459-RELATED"/>
    <property type="match status" value="1"/>
</dbReference>
<feature type="domain" description="RNA polymerase sigma factor 70 region 4 type 2" evidence="7">
    <location>
        <begin position="118"/>
        <end position="170"/>
    </location>
</feature>
<keyword evidence="4" id="KW-0238">DNA-binding</keyword>
<dbReference type="AlphaFoldDB" id="A0A940SWL4"/>
<dbReference type="InterPro" id="IPR013249">
    <property type="entry name" value="RNA_pol_sigma70_r4_t2"/>
</dbReference>
<evidence type="ECO:0000256" key="4">
    <source>
        <dbReference type="ARBA" id="ARBA00023125"/>
    </source>
</evidence>
<evidence type="ECO:0000256" key="3">
    <source>
        <dbReference type="ARBA" id="ARBA00023082"/>
    </source>
</evidence>
<dbReference type="SUPFAM" id="SSF88946">
    <property type="entry name" value="Sigma2 domain of RNA polymerase sigma factors"/>
    <property type="match status" value="1"/>
</dbReference>
<comment type="caution">
    <text evidence="8">The sequence shown here is derived from an EMBL/GenBank/DDBJ whole genome shotgun (WGS) entry which is preliminary data.</text>
</comment>
<gene>
    <name evidence="8" type="ORF">I6N95_19075</name>
</gene>
<keyword evidence="9" id="KW-1185">Reference proteome</keyword>
<evidence type="ECO:0000259" key="6">
    <source>
        <dbReference type="Pfam" id="PF04542"/>
    </source>
</evidence>
<accession>A0A940SWL4</accession>
<dbReference type="PANTHER" id="PTHR43133">
    <property type="entry name" value="RNA POLYMERASE ECF-TYPE SIGMA FACTO"/>
    <property type="match status" value="1"/>
</dbReference>
<evidence type="ECO:0000256" key="5">
    <source>
        <dbReference type="ARBA" id="ARBA00023163"/>
    </source>
</evidence>
<dbReference type="Proteomes" id="UP000674938">
    <property type="component" value="Unassembled WGS sequence"/>
</dbReference>
<name>A0A940SWL4_9ENTE</name>
<evidence type="ECO:0000259" key="7">
    <source>
        <dbReference type="Pfam" id="PF08281"/>
    </source>
</evidence>
<dbReference type="InterPro" id="IPR039425">
    <property type="entry name" value="RNA_pol_sigma-70-like"/>
</dbReference>
<dbReference type="InterPro" id="IPR013325">
    <property type="entry name" value="RNA_pol_sigma_r2"/>
</dbReference>
<dbReference type="InterPro" id="IPR013324">
    <property type="entry name" value="RNA_pol_sigma_r3/r4-like"/>
</dbReference>
<keyword evidence="3" id="KW-0731">Sigma factor</keyword>
<dbReference type="GO" id="GO:0006352">
    <property type="term" value="P:DNA-templated transcription initiation"/>
    <property type="evidence" value="ECO:0007669"/>
    <property type="project" value="InterPro"/>
</dbReference>
<sequence length="184" mass="21981">MTHEEMEMLALIKSGDFRGLEQLIDLYGGDILRTIHYILNHPAEHSFIGDVQNKVFYRLWKELKQYDSEKSSLKTWITVITRNQALDEKRRIIRQLNIIPTASPDNDEKFEESYFEQENFLSLIVSLTAEDQLIFLKRYYYQDNVIEIAEDLHLSPEIVYNRLSRGRKKLQQQLQNKKGREHYE</sequence>
<dbReference type="RefSeq" id="WP_209530933.1">
    <property type="nucleotide sequence ID" value="NZ_JAEEGA010000014.1"/>
</dbReference>
<feature type="domain" description="RNA polymerase sigma-70 region 2" evidence="6">
    <location>
        <begin position="24"/>
        <end position="91"/>
    </location>
</feature>
<dbReference type="EMBL" id="JAEEGA010000014">
    <property type="protein sequence ID" value="MBP1043124.1"/>
    <property type="molecule type" value="Genomic_DNA"/>
</dbReference>
<dbReference type="GO" id="GO:0016987">
    <property type="term" value="F:sigma factor activity"/>
    <property type="evidence" value="ECO:0007669"/>
    <property type="project" value="UniProtKB-KW"/>
</dbReference>
<evidence type="ECO:0000313" key="8">
    <source>
        <dbReference type="EMBL" id="MBP1043124.1"/>
    </source>
</evidence>
<dbReference type="InterPro" id="IPR036388">
    <property type="entry name" value="WH-like_DNA-bd_sf"/>
</dbReference>
<dbReference type="Pfam" id="PF08281">
    <property type="entry name" value="Sigma70_r4_2"/>
    <property type="match status" value="1"/>
</dbReference>
<dbReference type="Pfam" id="PF04542">
    <property type="entry name" value="Sigma70_r2"/>
    <property type="match status" value="1"/>
</dbReference>
<dbReference type="GO" id="GO:0003677">
    <property type="term" value="F:DNA binding"/>
    <property type="evidence" value="ECO:0007669"/>
    <property type="project" value="UniProtKB-KW"/>
</dbReference>
<dbReference type="Gene3D" id="1.10.10.10">
    <property type="entry name" value="Winged helix-like DNA-binding domain superfamily/Winged helix DNA-binding domain"/>
    <property type="match status" value="1"/>
</dbReference>
<keyword evidence="2" id="KW-0805">Transcription regulation</keyword>
<dbReference type="NCBIfam" id="TIGR02937">
    <property type="entry name" value="sigma70-ECF"/>
    <property type="match status" value="1"/>
</dbReference>
<dbReference type="InterPro" id="IPR007627">
    <property type="entry name" value="RNA_pol_sigma70_r2"/>
</dbReference>
<organism evidence="8 9">
    <name type="scientific">Vagococcus allomyrinae</name>
    <dbReference type="NCBI Taxonomy" id="2794353"/>
    <lineage>
        <taxon>Bacteria</taxon>
        <taxon>Bacillati</taxon>
        <taxon>Bacillota</taxon>
        <taxon>Bacilli</taxon>
        <taxon>Lactobacillales</taxon>
        <taxon>Enterococcaceae</taxon>
        <taxon>Vagococcus</taxon>
    </lineage>
</organism>
<dbReference type="SUPFAM" id="SSF88659">
    <property type="entry name" value="Sigma3 and sigma4 domains of RNA polymerase sigma factors"/>
    <property type="match status" value="1"/>
</dbReference>
<protein>
    <submittedName>
        <fullName evidence="8">Sigma-70 family RNA polymerase sigma factor</fullName>
    </submittedName>
</protein>
<keyword evidence="5" id="KW-0804">Transcription</keyword>
<evidence type="ECO:0000256" key="2">
    <source>
        <dbReference type="ARBA" id="ARBA00023015"/>
    </source>
</evidence>